<sequence>MPARVHPAETHFPDLAHSSQIPTPATMSKPHRPRRSTTIRTVDATAVETAPTRAPPQGSSDVLLSRADAAIHFLEEDMGLAALTAYLRNDPHALIPTADINLAIREYRRFLVLKVTHNDGNTVLLSPSSVVDAVWHAHILDTRAYLAMNERLPFWIHHEPKGAWVADCANRQRRLENTLACYRARWGEPPAEIWIEAQAAMIQLEKSAVPLAGLSTAHKRLQPNHGCGYPASAETLMQIFIKTLTGKTITIEMLPLDSIARAKLIIERAEGVPRDQQRLIWAGMQLENGRTLLDYGVPKESTLHLVIRLTGC</sequence>
<feature type="domain" description="Ubiquitin-like" evidence="2">
    <location>
        <begin position="237"/>
        <end position="312"/>
    </location>
</feature>
<evidence type="ECO:0000313" key="4">
    <source>
        <dbReference type="Proteomes" id="UP000054350"/>
    </source>
</evidence>
<dbReference type="EMBL" id="GG745328">
    <property type="protein sequence ID" value="KNE54080.1"/>
    <property type="molecule type" value="Genomic_DNA"/>
</dbReference>
<dbReference type="eggNOG" id="KOG0001">
    <property type="taxonomic scope" value="Eukaryota"/>
</dbReference>
<dbReference type="SUPFAM" id="SSF54236">
    <property type="entry name" value="Ubiquitin-like"/>
    <property type="match status" value="1"/>
</dbReference>
<gene>
    <name evidence="3" type="ORF">AMAG_00080</name>
</gene>
<dbReference type="Pfam" id="PF00240">
    <property type="entry name" value="ubiquitin"/>
    <property type="match status" value="1"/>
</dbReference>
<dbReference type="InterPro" id="IPR029071">
    <property type="entry name" value="Ubiquitin-like_domsf"/>
</dbReference>
<dbReference type="PROSITE" id="PS50053">
    <property type="entry name" value="UBIQUITIN_2"/>
    <property type="match status" value="1"/>
</dbReference>
<keyword evidence="4" id="KW-1185">Reference proteome</keyword>
<dbReference type="SMART" id="SM00213">
    <property type="entry name" value="UBQ"/>
    <property type="match status" value="1"/>
</dbReference>
<organism evidence="3 4">
    <name type="scientific">Allomyces macrogynus (strain ATCC 38327)</name>
    <name type="common">Allomyces javanicus var. macrogynus</name>
    <dbReference type="NCBI Taxonomy" id="578462"/>
    <lineage>
        <taxon>Eukaryota</taxon>
        <taxon>Fungi</taxon>
        <taxon>Fungi incertae sedis</taxon>
        <taxon>Blastocladiomycota</taxon>
        <taxon>Blastocladiomycetes</taxon>
        <taxon>Blastocladiales</taxon>
        <taxon>Blastocladiaceae</taxon>
        <taxon>Allomyces</taxon>
    </lineage>
</organism>
<evidence type="ECO:0000259" key="2">
    <source>
        <dbReference type="PROSITE" id="PS50053"/>
    </source>
</evidence>
<dbReference type="OMA" id="EIWIEAQ"/>
<dbReference type="Gene3D" id="3.10.20.90">
    <property type="entry name" value="Phosphatidylinositol 3-kinase Catalytic Subunit, Chain A, domain 1"/>
    <property type="match status" value="1"/>
</dbReference>
<dbReference type="InterPro" id="IPR019956">
    <property type="entry name" value="Ubiquitin_dom"/>
</dbReference>
<evidence type="ECO:0000256" key="1">
    <source>
        <dbReference type="SAM" id="MobiDB-lite"/>
    </source>
</evidence>
<dbReference type="InterPro" id="IPR000626">
    <property type="entry name" value="Ubiquitin-like_dom"/>
</dbReference>
<dbReference type="Proteomes" id="UP000054350">
    <property type="component" value="Unassembled WGS sequence"/>
</dbReference>
<protein>
    <recommendedName>
        <fullName evidence="2">Ubiquitin-like domain-containing protein</fullName>
    </recommendedName>
</protein>
<feature type="compositionally biased region" description="Basic and acidic residues" evidence="1">
    <location>
        <begin position="1"/>
        <end position="14"/>
    </location>
</feature>
<accession>A0A0L0RVH6</accession>
<dbReference type="InterPro" id="IPR050158">
    <property type="entry name" value="Ubiquitin_ubiquitin-like"/>
</dbReference>
<dbReference type="STRING" id="578462.A0A0L0RVH6"/>
<dbReference type="PRINTS" id="PR00348">
    <property type="entry name" value="UBIQUITIN"/>
</dbReference>
<feature type="compositionally biased region" description="Polar residues" evidence="1">
    <location>
        <begin position="17"/>
        <end position="26"/>
    </location>
</feature>
<proteinExistence type="predicted"/>
<name>A0A0L0RVH6_ALLM3</name>
<reference evidence="4" key="2">
    <citation type="submission" date="2009-11" db="EMBL/GenBank/DDBJ databases">
        <title>The Genome Sequence of Allomyces macrogynus strain ATCC 38327.</title>
        <authorList>
            <consortium name="The Broad Institute Genome Sequencing Platform"/>
            <person name="Russ C."/>
            <person name="Cuomo C."/>
            <person name="Shea T."/>
            <person name="Young S.K."/>
            <person name="Zeng Q."/>
            <person name="Koehrsen M."/>
            <person name="Haas B."/>
            <person name="Borodovsky M."/>
            <person name="Guigo R."/>
            <person name="Alvarado L."/>
            <person name="Berlin A."/>
            <person name="Borenstein D."/>
            <person name="Chen Z."/>
            <person name="Engels R."/>
            <person name="Freedman E."/>
            <person name="Gellesch M."/>
            <person name="Goldberg J."/>
            <person name="Griggs A."/>
            <person name="Gujja S."/>
            <person name="Heiman D."/>
            <person name="Hepburn T."/>
            <person name="Howarth C."/>
            <person name="Jen D."/>
            <person name="Larson L."/>
            <person name="Lewis B."/>
            <person name="Mehta T."/>
            <person name="Park D."/>
            <person name="Pearson M."/>
            <person name="Roberts A."/>
            <person name="Saif S."/>
            <person name="Shenoy N."/>
            <person name="Sisk P."/>
            <person name="Stolte C."/>
            <person name="Sykes S."/>
            <person name="Walk T."/>
            <person name="White J."/>
            <person name="Yandava C."/>
            <person name="Burger G."/>
            <person name="Gray M.W."/>
            <person name="Holland P.W.H."/>
            <person name="King N."/>
            <person name="Lang F.B.F."/>
            <person name="Roger A.J."/>
            <person name="Ruiz-Trillo I."/>
            <person name="Lander E."/>
            <person name="Nusbaum C."/>
        </authorList>
    </citation>
    <scope>NUCLEOTIDE SEQUENCE [LARGE SCALE GENOMIC DNA]</scope>
    <source>
        <strain evidence="4">ATCC 38327</strain>
    </source>
</reference>
<dbReference type="PANTHER" id="PTHR10666">
    <property type="entry name" value="UBIQUITIN"/>
    <property type="match status" value="1"/>
</dbReference>
<dbReference type="OrthoDB" id="5561979at2759"/>
<evidence type="ECO:0000313" key="3">
    <source>
        <dbReference type="EMBL" id="KNE54080.1"/>
    </source>
</evidence>
<dbReference type="VEuPathDB" id="FungiDB:AMAG_00080"/>
<dbReference type="FunFam" id="3.10.20.90:FF:000160">
    <property type="entry name" value="Polyubiquitin-C"/>
    <property type="match status" value="1"/>
</dbReference>
<feature type="region of interest" description="Disordered" evidence="1">
    <location>
        <begin position="1"/>
        <end position="38"/>
    </location>
</feature>
<reference evidence="3 4" key="1">
    <citation type="submission" date="2009-11" db="EMBL/GenBank/DDBJ databases">
        <title>Annotation of Allomyces macrogynus ATCC 38327.</title>
        <authorList>
            <consortium name="The Broad Institute Genome Sequencing Platform"/>
            <person name="Russ C."/>
            <person name="Cuomo C."/>
            <person name="Burger G."/>
            <person name="Gray M.W."/>
            <person name="Holland P.W.H."/>
            <person name="King N."/>
            <person name="Lang F.B.F."/>
            <person name="Roger A.J."/>
            <person name="Ruiz-Trillo I."/>
            <person name="Young S.K."/>
            <person name="Zeng Q."/>
            <person name="Gargeya S."/>
            <person name="Fitzgerald M."/>
            <person name="Haas B."/>
            <person name="Abouelleil A."/>
            <person name="Alvarado L."/>
            <person name="Arachchi H.M."/>
            <person name="Berlin A."/>
            <person name="Chapman S.B."/>
            <person name="Gearin G."/>
            <person name="Goldberg J."/>
            <person name="Griggs A."/>
            <person name="Gujja S."/>
            <person name="Hansen M."/>
            <person name="Heiman D."/>
            <person name="Howarth C."/>
            <person name="Larimer J."/>
            <person name="Lui A."/>
            <person name="MacDonald P.J.P."/>
            <person name="McCowen C."/>
            <person name="Montmayeur A."/>
            <person name="Murphy C."/>
            <person name="Neiman D."/>
            <person name="Pearson M."/>
            <person name="Priest M."/>
            <person name="Roberts A."/>
            <person name="Saif S."/>
            <person name="Shea T."/>
            <person name="Sisk P."/>
            <person name="Stolte C."/>
            <person name="Sykes S."/>
            <person name="Wortman J."/>
            <person name="Nusbaum C."/>
            <person name="Birren B."/>
        </authorList>
    </citation>
    <scope>NUCLEOTIDE SEQUENCE [LARGE SCALE GENOMIC DNA]</scope>
    <source>
        <strain evidence="3 4">ATCC 38327</strain>
    </source>
</reference>
<dbReference type="AlphaFoldDB" id="A0A0L0RVH6"/>